<evidence type="ECO:0000256" key="1">
    <source>
        <dbReference type="SAM" id="SignalP"/>
    </source>
</evidence>
<dbReference type="EMBL" id="SDOZ01000002">
    <property type="protein sequence ID" value="RXZ61396.1"/>
    <property type="molecule type" value="Genomic_DNA"/>
</dbReference>
<feature type="signal peptide" evidence="1">
    <location>
        <begin position="1"/>
        <end position="28"/>
    </location>
</feature>
<evidence type="ECO:0000313" key="4">
    <source>
        <dbReference type="Proteomes" id="UP000291269"/>
    </source>
</evidence>
<sequence length="921" mass="100565">MKLNRKWLRTVICFGLVTALAFSFVACGRDKQEEDPPTPKPPVQKMEIADYVKSLSEDEYTVENLTDSYGLSDPANVGVRKEGRSKGMYEIPADSQFSEDAIFDVEDYISKGKSDTEALTAVINDAKDFQKNGGKVKIKLPDRDLNIDRNSSGLADTTYTLSVAGFDGLYIQGGENTVLTINTGSSWLGGLSFTDCTDLHLENVRLDYSVLPALAGTVKASDKDALTVTMTVPETQQASLAALSSSQALGGTLYSYIEYDQYTSAPKEGGAFLIRDENVFESVTFSAPATVTVKFKESYRSSFTKPRNGDIVALGFAMYGKNGINFSDCKDVYVENCAVYTCPGMAITVSGVENFYANRFDVALKDDRIMTATADGYHLQACLGEVKITNSIIENTHDDALNIKSGYYYSLNTVDPVARTLTISKKTGAIALPKAGETLKVYAQTDFAERGSFTVESAVAEGASYVVTVKERIKGDVDWTKCVVTNVSAVPRFTFSDNIVRNKRNRGILVQIPGSVVENNTFENVGQGAIMIHSSLDIFNEATMPSDIAVRNNKLINNGYLLYNALRGSIAVFAIAEGGIVAPSGTVSGISIENNFISNSGNAGISLRGVGAPDSAISSNLFYNTGRVSASEMTECAVELENVNEIELVNNYNYNTLGSETFVGINTAGTTDTKTIVLKDNYNLRYKEYDGEVPQIDVFKLDKDVIKIDGDISDWNDVGTAIEMNGSSLATGDEINPADYADVFGVEVARIAWTDEGLYFGFKVRDNKPDYASVLDFWNGDCVEIFMSTVIDMPNADMQLYRNKGDVLQMAFAPTWAGGFTFGNSRTSDKFIDGKAQMRVAVKTVSDGYSGEIFIPFTLADGMKTCIDEGKPVAMAFIFADADRDELNRKRLQVGNVPHFVENYKTKTEKMPQFNFKNGQK</sequence>
<keyword evidence="4" id="KW-1185">Reference proteome</keyword>
<dbReference type="Proteomes" id="UP000291269">
    <property type="component" value="Unassembled WGS sequence"/>
</dbReference>
<dbReference type="SUPFAM" id="SSF49344">
    <property type="entry name" value="CBD9-like"/>
    <property type="match status" value="1"/>
</dbReference>
<gene>
    <name evidence="3" type="ORF">ESZ91_03125</name>
</gene>
<dbReference type="OrthoDB" id="9807299at2"/>
<organism evidence="3 4">
    <name type="scientific">Candidatus Borkfalkia ceftriaxoniphila</name>
    <dbReference type="NCBI Taxonomy" id="2508949"/>
    <lineage>
        <taxon>Bacteria</taxon>
        <taxon>Bacillati</taxon>
        <taxon>Bacillota</taxon>
        <taxon>Clostridia</taxon>
        <taxon>Christensenellales</taxon>
        <taxon>Christensenellaceae</taxon>
        <taxon>Candidatus Borkfalkia</taxon>
    </lineage>
</organism>
<accession>A0A4V1QV47</accession>
<evidence type="ECO:0000313" key="3">
    <source>
        <dbReference type="EMBL" id="RXZ61396.1"/>
    </source>
</evidence>
<dbReference type="SMART" id="SM00710">
    <property type="entry name" value="PbH1"/>
    <property type="match status" value="6"/>
</dbReference>
<dbReference type="PROSITE" id="PS51257">
    <property type="entry name" value="PROKAR_LIPOPROTEIN"/>
    <property type="match status" value="1"/>
</dbReference>
<dbReference type="InterPro" id="IPR011050">
    <property type="entry name" value="Pectin_lyase_fold/virulence"/>
</dbReference>
<evidence type="ECO:0000259" key="2">
    <source>
        <dbReference type="Pfam" id="PF13229"/>
    </source>
</evidence>
<dbReference type="SUPFAM" id="SSF51126">
    <property type="entry name" value="Pectin lyase-like"/>
    <property type="match status" value="1"/>
</dbReference>
<dbReference type="RefSeq" id="WP_129224049.1">
    <property type="nucleotide sequence ID" value="NZ_SDOZ01000002.1"/>
</dbReference>
<dbReference type="CDD" id="cd00241">
    <property type="entry name" value="DOMON_like"/>
    <property type="match status" value="1"/>
</dbReference>
<dbReference type="Pfam" id="PF13229">
    <property type="entry name" value="Beta_helix"/>
    <property type="match status" value="1"/>
</dbReference>
<dbReference type="Gene3D" id="2.160.20.10">
    <property type="entry name" value="Single-stranded right-handed beta-helix, Pectin lyase-like"/>
    <property type="match status" value="2"/>
</dbReference>
<reference evidence="3 4" key="1">
    <citation type="journal article" date="2019" name="Gut">
        <title>Antibiotics-induced monodominance of a novel gut bacterial order.</title>
        <authorList>
            <person name="Hildebrand F."/>
            <person name="Moitinho-Silva L."/>
            <person name="Blasche S."/>
            <person name="Jahn M.T."/>
            <person name="Gossmann T.I."/>
            <person name="Heuerta-Cepas J."/>
            <person name="Hercog R."/>
            <person name="Luetge M."/>
            <person name="Bahram M."/>
            <person name="Pryszlak A."/>
            <person name="Alves R.J."/>
            <person name="Waszak S.M."/>
            <person name="Zhu A."/>
            <person name="Ye L."/>
            <person name="Costea P.I."/>
            <person name="Aalvink S."/>
            <person name="Belzer C."/>
            <person name="Forslund S.K."/>
            <person name="Sunagawa S."/>
            <person name="Hentschel U."/>
            <person name="Merten C."/>
            <person name="Patil K.R."/>
            <person name="Benes V."/>
            <person name="Bork P."/>
        </authorList>
    </citation>
    <scope>NUCLEOTIDE SEQUENCE [LARGE SCALE GENOMIC DNA]</scope>
    <source>
        <strain evidence="3 4">HDS1380</strain>
    </source>
</reference>
<keyword evidence="1" id="KW-0732">Signal</keyword>
<feature type="domain" description="Right handed beta helix" evidence="2">
    <location>
        <begin position="485"/>
        <end position="672"/>
    </location>
</feature>
<dbReference type="InterPro" id="IPR039448">
    <property type="entry name" value="Beta_helix"/>
</dbReference>
<proteinExistence type="predicted"/>
<feature type="chain" id="PRO_5038939246" description="Right handed beta helix domain-containing protein" evidence="1">
    <location>
        <begin position="29"/>
        <end position="921"/>
    </location>
</feature>
<protein>
    <recommendedName>
        <fullName evidence="2">Right handed beta helix domain-containing protein</fullName>
    </recommendedName>
</protein>
<dbReference type="Gene3D" id="2.60.40.1190">
    <property type="match status" value="1"/>
</dbReference>
<comment type="caution">
    <text evidence="3">The sequence shown here is derived from an EMBL/GenBank/DDBJ whole genome shotgun (WGS) entry which is preliminary data.</text>
</comment>
<dbReference type="AlphaFoldDB" id="A0A4V1QV47"/>
<name>A0A4V1QV47_9FIRM</name>
<dbReference type="InterPro" id="IPR006626">
    <property type="entry name" value="PbH1"/>
</dbReference>
<dbReference type="InterPro" id="IPR012334">
    <property type="entry name" value="Pectin_lyas_fold"/>
</dbReference>